<name>A0A8H4W4A1_9HELO</name>
<proteinExistence type="predicted"/>
<dbReference type="AlphaFoldDB" id="A0A8H4W4A1"/>
<reference evidence="2 3" key="1">
    <citation type="submission" date="2020-03" db="EMBL/GenBank/DDBJ databases">
        <title>Draft Genome Sequence of Cudoniella acicularis.</title>
        <authorList>
            <person name="Buettner E."/>
            <person name="Kellner H."/>
        </authorList>
    </citation>
    <scope>NUCLEOTIDE SEQUENCE [LARGE SCALE GENOMIC DNA]</scope>
    <source>
        <strain evidence="2 3">DSM 108380</strain>
    </source>
</reference>
<protein>
    <submittedName>
        <fullName evidence="2">Uncharacterized protein</fullName>
    </submittedName>
</protein>
<dbReference type="EMBL" id="JAAMPI010000468">
    <property type="protein sequence ID" value="KAF4631185.1"/>
    <property type="molecule type" value="Genomic_DNA"/>
</dbReference>
<gene>
    <name evidence="2" type="ORF">G7Y89_g6943</name>
</gene>
<evidence type="ECO:0000313" key="2">
    <source>
        <dbReference type="EMBL" id="KAF4631185.1"/>
    </source>
</evidence>
<sequence length="320" mass="36523">MATEQPSLSGARSTPPIPTPPPPSIADTLSMGVLSLIFDEVLCSVANDSEGFKVRPHRYDDSQHRQFNDPFPIILRLVSRIWNVAATPYAYQFMRVGKLLTTSAGTLSVRDKRLRRAIYANIHQYTKYVQITQEDVFEWGKTSSVDEEEGLRFLTASTQLVYLNLQVDNNAPFRFISQKQKFPGIKNLRFDSYPWSHYSNADAAIWDFSQLESLSMNCGMADLVIFYALSTLTELRLTDFNRRSKWGLTIEDIILLQGAGLRAIELELKIPNRRRDDFIDVLATFQDLQFLIVYLLSEKSERELSPAVVETDILEIAQQV</sequence>
<accession>A0A8H4W4A1</accession>
<feature type="compositionally biased region" description="Pro residues" evidence="1">
    <location>
        <begin position="15"/>
        <end position="24"/>
    </location>
</feature>
<evidence type="ECO:0000313" key="3">
    <source>
        <dbReference type="Proteomes" id="UP000566819"/>
    </source>
</evidence>
<dbReference type="Proteomes" id="UP000566819">
    <property type="component" value="Unassembled WGS sequence"/>
</dbReference>
<keyword evidence="3" id="KW-1185">Reference proteome</keyword>
<comment type="caution">
    <text evidence="2">The sequence shown here is derived from an EMBL/GenBank/DDBJ whole genome shotgun (WGS) entry which is preliminary data.</text>
</comment>
<organism evidence="2 3">
    <name type="scientific">Cudoniella acicularis</name>
    <dbReference type="NCBI Taxonomy" id="354080"/>
    <lineage>
        <taxon>Eukaryota</taxon>
        <taxon>Fungi</taxon>
        <taxon>Dikarya</taxon>
        <taxon>Ascomycota</taxon>
        <taxon>Pezizomycotina</taxon>
        <taxon>Leotiomycetes</taxon>
        <taxon>Helotiales</taxon>
        <taxon>Tricladiaceae</taxon>
        <taxon>Cudoniella</taxon>
    </lineage>
</organism>
<feature type="compositionally biased region" description="Polar residues" evidence="1">
    <location>
        <begin position="1"/>
        <end position="12"/>
    </location>
</feature>
<feature type="region of interest" description="Disordered" evidence="1">
    <location>
        <begin position="1"/>
        <end position="24"/>
    </location>
</feature>
<evidence type="ECO:0000256" key="1">
    <source>
        <dbReference type="SAM" id="MobiDB-lite"/>
    </source>
</evidence>